<name>A0A6J5M4X0_9CAUD</name>
<evidence type="ECO:0000313" key="2">
    <source>
        <dbReference type="EMBL" id="CAB4158323.1"/>
    </source>
</evidence>
<gene>
    <name evidence="1" type="ORF">UFOVP427_19</name>
    <name evidence="2" type="ORF">UFOVP697_37</name>
</gene>
<evidence type="ECO:0000313" key="1">
    <source>
        <dbReference type="EMBL" id="CAB4142045.1"/>
    </source>
</evidence>
<accession>A0A6J5M4X0</accession>
<organism evidence="1">
    <name type="scientific">uncultured Caudovirales phage</name>
    <dbReference type="NCBI Taxonomy" id="2100421"/>
    <lineage>
        <taxon>Viruses</taxon>
        <taxon>Duplodnaviria</taxon>
        <taxon>Heunggongvirae</taxon>
        <taxon>Uroviricota</taxon>
        <taxon>Caudoviricetes</taxon>
        <taxon>Peduoviridae</taxon>
        <taxon>Maltschvirus</taxon>
        <taxon>Maltschvirus maltsch</taxon>
    </lineage>
</organism>
<protein>
    <submittedName>
        <fullName evidence="1">Uncharacterized protein</fullName>
    </submittedName>
</protein>
<reference evidence="1" key="1">
    <citation type="submission" date="2020-04" db="EMBL/GenBank/DDBJ databases">
        <authorList>
            <person name="Chiriac C."/>
            <person name="Salcher M."/>
            <person name="Ghai R."/>
            <person name="Kavagutti S V."/>
        </authorList>
    </citation>
    <scope>NUCLEOTIDE SEQUENCE</scope>
</reference>
<proteinExistence type="predicted"/>
<dbReference type="EMBL" id="LR796668">
    <property type="protein sequence ID" value="CAB4158323.1"/>
    <property type="molecule type" value="Genomic_DNA"/>
</dbReference>
<sequence length="72" mass="8515">MSPIFKDFQKIDSIISNPFNQDKHLAQIEKMIALFLAKHGRAINFNHSHHEHYELNIQLTMILKEKLNTLMK</sequence>
<dbReference type="EMBL" id="LR796400">
    <property type="protein sequence ID" value="CAB4142045.1"/>
    <property type="molecule type" value="Genomic_DNA"/>
</dbReference>